<gene>
    <name evidence="2" type="ORF">PSNMU_V1.4_AUG-EV-PASAV3_0101870</name>
</gene>
<accession>A0A448ZMB3</accession>
<protein>
    <recommendedName>
        <fullName evidence="4">CRAL-TRIO domain-containing protein</fullName>
    </recommendedName>
</protein>
<dbReference type="Proteomes" id="UP000291116">
    <property type="component" value="Unassembled WGS sequence"/>
</dbReference>
<evidence type="ECO:0000313" key="3">
    <source>
        <dbReference type="Proteomes" id="UP000291116"/>
    </source>
</evidence>
<reference evidence="2 3" key="1">
    <citation type="submission" date="2019-01" db="EMBL/GenBank/DDBJ databases">
        <authorList>
            <person name="Ferrante I. M."/>
        </authorList>
    </citation>
    <scope>NUCLEOTIDE SEQUENCE [LARGE SCALE GENOMIC DNA]</scope>
    <source>
        <strain evidence="2 3">B856</strain>
    </source>
</reference>
<organism evidence="2 3">
    <name type="scientific">Pseudo-nitzschia multistriata</name>
    <dbReference type="NCBI Taxonomy" id="183589"/>
    <lineage>
        <taxon>Eukaryota</taxon>
        <taxon>Sar</taxon>
        <taxon>Stramenopiles</taxon>
        <taxon>Ochrophyta</taxon>
        <taxon>Bacillariophyta</taxon>
        <taxon>Bacillariophyceae</taxon>
        <taxon>Bacillariophycidae</taxon>
        <taxon>Bacillariales</taxon>
        <taxon>Bacillariaceae</taxon>
        <taxon>Pseudo-nitzschia</taxon>
    </lineage>
</organism>
<evidence type="ECO:0008006" key="4">
    <source>
        <dbReference type="Google" id="ProtNLM"/>
    </source>
</evidence>
<sequence length="607" mass="70206">MYTDVENPNDRTIVWEQESDARGVIHDHISRELYNLSHTDRNAIYEEIHGVRCLAVEESPELLAKALYAFQDQLDIATPSKKLIYNKILKLQEKNQANGSDYDEDFRDTADSMDDDAMNHNTATSATKPRRHRRPSFMERDDFRLRFLRCELFDVNKATIRFLNYLNLAYELFGNVALRRQVRAEDFTKEELRFMKLGFIQLLPYRDRAGRRVMAVLGESTSFHQDLFKKALGIRCSLKTYFYIRDVATRDSVESQRKGTVLLLDSSAWDQSGNRTFFSSELYAQTKKVIAAVPTRMVAMHYCFPESPAFRIFNALRIVNSTTLPYLLRVRIHIGNVIENRYKMKGYGIPVHMLPLTETGSIKVKPFYDWIKLRIALEQNETENTRTYNGCKADNGGDSIRSFLSRVVECPSLNDVVFRQGTPSVKNPGNVIFRDKMIGHLEEYYIKQRIWEIPNHQLQVHHIDKFCSWLIYDTEVQRKGRFLEWSKKWNTWVAMIEQDRIKSKVCTSFRDTSRRYFSFRRQAMAKSSPRHPIASSPPPGSTAMDFESVVKSDSEKVYAFVEGGKAATEKKSICFASQESASSTKIDGITLRGDSNFNETGSCWMSS</sequence>
<proteinExistence type="predicted"/>
<evidence type="ECO:0000256" key="1">
    <source>
        <dbReference type="SAM" id="MobiDB-lite"/>
    </source>
</evidence>
<dbReference type="AlphaFoldDB" id="A0A448ZMB3"/>
<dbReference type="EMBL" id="CAACVS010000526">
    <property type="protein sequence ID" value="VEU43179.1"/>
    <property type="molecule type" value="Genomic_DNA"/>
</dbReference>
<keyword evidence="3" id="KW-1185">Reference proteome</keyword>
<name>A0A448ZMB3_9STRA</name>
<evidence type="ECO:0000313" key="2">
    <source>
        <dbReference type="EMBL" id="VEU43179.1"/>
    </source>
</evidence>
<feature type="compositionally biased region" description="Acidic residues" evidence="1">
    <location>
        <begin position="101"/>
        <end position="116"/>
    </location>
</feature>
<feature type="region of interest" description="Disordered" evidence="1">
    <location>
        <begin position="98"/>
        <end position="133"/>
    </location>
</feature>